<gene>
    <name evidence="2" type="ORF">XELAEV_18030610mg</name>
</gene>
<sequence>MREELPGKQPGKSKKIPSMKINLENKFGVLADGKSWADVMEEIDDLERGDQLDDSDEFICLKDEDPIPSGTQVNRFGDQEGENRLE</sequence>
<dbReference type="AlphaFoldDB" id="A0A974CL26"/>
<evidence type="ECO:0000313" key="3">
    <source>
        <dbReference type="Proteomes" id="UP000694892"/>
    </source>
</evidence>
<organism evidence="2 3">
    <name type="scientific">Xenopus laevis</name>
    <name type="common">African clawed frog</name>
    <dbReference type="NCBI Taxonomy" id="8355"/>
    <lineage>
        <taxon>Eukaryota</taxon>
        <taxon>Metazoa</taxon>
        <taxon>Chordata</taxon>
        <taxon>Craniata</taxon>
        <taxon>Vertebrata</taxon>
        <taxon>Euteleostomi</taxon>
        <taxon>Amphibia</taxon>
        <taxon>Batrachia</taxon>
        <taxon>Anura</taxon>
        <taxon>Pipoidea</taxon>
        <taxon>Pipidae</taxon>
        <taxon>Xenopodinae</taxon>
        <taxon>Xenopus</taxon>
        <taxon>Xenopus</taxon>
    </lineage>
</organism>
<accession>A0A974CL26</accession>
<feature type="compositionally biased region" description="Basic and acidic residues" evidence="1">
    <location>
        <begin position="77"/>
        <end position="86"/>
    </location>
</feature>
<protein>
    <submittedName>
        <fullName evidence="2">Uncharacterized protein</fullName>
    </submittedName>
</protein>
<dbReference type="Proteomes" id="UP000694892">
    <property type="component" value="Chromosome 6L"/>
</dbReference>
<evidence type="ECO:0000313" key="2">
    <source>
        <dbReference type="EMBL" id="OCT75430.1"/>
    </source>
</evidence>
<dbReference type="EMBL" id="CM004476">
    <property type="protein sequence ID" value="OCT75430.1"/>
    <property type="molecule type" value="Genomic_DNA"/>
</dbReference>
<evidence type="ECO:0000256" key="1">
    <source>
        <dbReference type="SAM" id="MobiDB-lite"/>
    </source>
</evidence>
<name>A0A974CL26_XENLA</name>
<proteinExistence type="predicted"/>
<reference evidence="3" key="1">
    <citation type="journal article" date="2016" name="Nature">
        <title>Genome evolution in the allotetraploid frog Xenopus laevis.</title>
        <authorList>
            <person name="Session A.M."/>
            <person name="Uno Y."/>
            <person name="Kwon T."/>
            <person name="Chapman J.A."/>
            <person name="Toyoda A."/>
            <person name="Takahashi S."/>
            <person name="Fukui A."/>
            <person name="Hikosaka A."/>
            <person name="Suzuki A."/>
            <person name="Kondo M."/>
            <person name="van Heeringen S.J."/>
            <person name="Quigley I."/>
            <person name="Heinz S."/>
            <person name="Ogino H."/>
            <person name="Ochi H."/>
            <person name="Hellsten U."/>
            <person name="Lyons J.B."/>
            <person name="Simakov O."/>
            <person name="Putnam N."/>
            <person name="Stites J."/>
            <person name="Kuroki Y."/>
            <person name="Tanaka T."/>
            <person name="Michiue T."/>
            <person name="Watanabe M."/>
            <person name="Bogdanovic O."/>
            <person name="Lister R."/>
            <person name="Georgiou G."/>
            <person name="Paranjpe S.S."/>
            <person name="van Kruijsbergen I."/>
            <person name="Shu S."/>
            <person name="Carlson J."/>
            <person name="Kinoshita T."/>
            <person name="Ohta Y."/>
            <person name="Mawaribuchi S."/>
            <person name="Jenkins J."/>
            <person name="Grimwood J."/>
            <person name="Schmutz J."/>
            <person name="Mitros T."/>
            <person name="Mozaffari S.V."/>
            <person name="Suzuki Y."/>
            <person name="Haramoto Y."/>
            <person name="Yamamoto T.S."/>
            <person name="Takagi C."/>
            <person name="Heald R."/>
            <person name="Miller K."/>
            <person name="Haudenschild C."/>
            <person name="Kitzman J."/>
            <person name="Nakayama T."/>
            <person name="Izutsu Y."/>
            <person name="Robert J."/>
            <person name="Fortriede J."/>
            <person name="Burns K."/>
            <person name="Lotay V."/>
            <person name="Karimi K."/>
            <person name="Yasuoka Y."/>
            <person name="Dichmann D.S."/>
            <person name="Flajnik M.F."/>
            <person name="Houston D.W."/>
            <person name="Shendure J."/>
            <person name="DuPasquier L."/>
            <person name="Vize P.D."/>
            <person name="Zorn A.M."/>
            <person name="Ito M."/>
            <person name="Marcotte E.M."/>
            <person name="Wallingford J.B."/>
            <person name="Ito Y."/>
            <person name="Asashima M."/>
            <person name="Ueno N."/>
            <person name="Matsuda Y."/>
            <person name="Veenstra G.J."/>
            <person name="Fujiyama A."/>
            <person name="Harland R.M."/>
            <person name="Taira M."/>
            <person name="Rokhsar D.S."/>
        </authorList>
    </citation>
    <scope>NUCLEOTIDE SEQUENCE [LARGE SCALE GENOMIC DNA]</scope>
    <source>
        <strain evidence="3">J</strain>
    </source>
</reference>
<feature type="region of interest" description="Disordered" evidence="1">
    <location>
        <begin position="62"/>
        <end position="86"/>
    </location>
</feature>